<accession>A0A2L0RVV5</accession>
<dbReference type="CDD" id="cd01936">
    <property type="entry name" value="Ntn_CA"/>
    <property type="match status" value="1"/>
</dbReference>
<proteinExistence type="inferred from homology"/>
<dbReference type="Gene3D" id="2.30.120.10">
    <property type="match status" value="1"/>
</dbReference>
<dbReference type="PANTHER" id="PTHR34218">
    <property type="entry name" value="PEPTIDASE S45 PENICILLIN AMIDASE"/>
    <property type="match status" value="1"/>
</dbReference>
<dbReference type="RefSeq" id="WP_104502804.1">
    <property type="nucleotide sequence ID" value="NZ_CP018049.1"/>
</dbReference>
<dbReference type="InterPro" id="IPR002692">
    <property type="entry name" value="S45"/>
</dbReference>
<evidence type="ECO:0000256" key="6">
    <source>
        <dbReference type="ARBA" id="ARBA00023145"/>
    </source>
</evidence>
<dbReference type="InterPro" id="IPR043147">
    <property type="entry name" value="Penicillin_amidase_A-knob"/>
</dbReference>
<sequence length="759" mass="83040">MIISNGLSRVCVAGMLLGLSLAASAREQVAQASAEIRRTTYGVPHIRANDERGLGFGIGYAYAQDNLCLLANEIVTVNGQRSKFFGPEQATLEERNNLASDVFFTWLNTPSAVEAFWSAQTPQMRQRIEGYVAGFNRYLKEQGAPAQCQAAWVRPLVKEDLVKLTRRLLVEGGVGQFAEALVGATPPQAVASVQPSVRAFELAAAHQQRFTLDRGSNAVAVGRDRSFNGRGMLLANPHFPWVGGMRFYQMHLTIPGQLDVMGAALPGLPVVNIGFNQHVAWTHTVDTSKHFTLYRLTLDPKDSTRYLLDGKSLPLDKTTLIVQAKQADGSLKDVTHTVYSSQFGPVVQWPGKLDWDNHYAYSLRDANLGNDRVLQQWYAMNRADSLQALQTSVHTLQGIPWVNTLAADDQGQSLYMNLSVVPNVSAAKLALCSDPRAGLQMIMLDGSRSACAWDIDPQAAQAGIFPAAQLPQLQRSDYVQHSNDSAWMANPKAPLTGFSPVISQDNIGLGPRARFALQRLQSLEKQPITVSALQNMVMDNEVYLASQVMPDLLAFCAKHLGNDAAALQPLCTRLKTWDQRANLDSGLGLVHFINLVEHLQQIPDAWRVAFDPAHPLITPKGLAIDRAPVAKALREAMLASSAAVDKLGVKRWGDIQVSGQTPIHGGPQELGIYNAMQTVPRADGKREVVSGTSYLQIVTFDDKGPQAVGVLAFSESSNPDSDHAKDQTQAFSEKQLRPLPFTEAQINADPQYQTQRVKE</sequence>
<dbReference type="KEGG" id="poi:BOP93_11695"/>
<keyword evidence="6" id="KW-0865">Zymogen</keyword>
<evidence type="ECO:0000313" key="9">
    <source>
        <dbReference type="EMBL" id="AUZ46233.1"/>
    </source>
</evidence>
<organism evidence="9 10">
    <name type="scientific">Pseudomonas orientalis</name>
    <dbReference type="NCBI Taxonomy" id="76758"/>
    <lineage>
        <taxon>Bacteria</taxon>
        <taxon>Pseudomonadati</taxon>
        <taxon>Pseudomonadota</taxon>
        <taxon>Gammaproteobacteria</taxon>
        <taxon>Pseudomonadales</taxon>
        <taxon>Pseudomonadaceae</taxon>
        <taxon>Pseudomonas</taxon>
    </lineage>
</organism>
<feature type="signal peptide" evidence="8">
    <location>
        <begin position="1"/>
        <end position="25"/>
    </location>
</feature>
<dbReference type="PANTHER" id="PTHR34218:SF3">
    <property type="entry name" value="ACYL-HOMOSERINE LACTONE ACYLASE PVDQ"/>
    <property type="match status" value="1"/>
</dbReference>
<dbReference type="EMBL" id="CP018049">
    <property type="protein sequence ID" value="AUZ46233.1"/>
    <property type="molecule type" value="Genomic_DNA"/>
</dbReference>
<comment type="subcellular location">
    <subcellularLocation>
        <location evidence="1">Periplasm</location>
    </subcellularLocation>
</comment>
<dbReference type="InterPro" id="IPR023343">
    <property type="entry name" value="Penicillin_amidase_dom1"/>
</dbReference>
<dbReference type="GO" id="GO:0017000">
    <property type="term" value="P:antibiotic biosynthetic process"/>
    <property type="evidence" value="ECO:0007669"/>
    <property type="project" value="InterPro"/>
</dbReference>
<evidence type="ECO:0000256" key="8">
    <source>
        <dbReference type="SAM" id="SignalP"/>
    </source>
</evidence>
<dbReference type="Gene3D" id="1.10.439.10">
    <property type="entry name" value="Penicillin Amidohydrolase, domain 1"/>
    <property type="match status" value="1"/>
</dbReference>
<feature type="compositionally biased region" description="Polar residues" evidence="7">
    <location>
        <begin position="744"/>
        <end position="759"/>
    </location>
</feature>
<dbReference type="Proteomes" id="UP000239888">
    <property type="component" value="Chromosome"/>
</dbReference>
<keyword evidence="4" id="KW-0574">Periplasm</keyword>
<dbReference type="InterPro" id="IPR043146">
    <property type="entry name" value="Penicillin_amidase_N_B-knob"/>
</dbReference>
<name>A0A2L0RVV5_9PSED</name>
<protein>
    <submittedName>
        <fullName evidence="9">Acylase</fullName>
    </submittedName>
</protein>
<dbReference type="Pfam" id="PF01804">
    <property type="entry name" value="Penicil_amidase"/>
    <property type="match status" value="1"/>
</dbReference>
<feature type="region of interest" description="Disordered" evidence="7">
    <location>
        <begin position="715"/>
        <end position="759"/>
    </location>
</feature>
<dbReference type="AlphaFoldDB" id="A0A2L0RVV5"/>
<evidence type="ECO:0000256" key="5">
    <source>
        <dbReference type="ARBA" id="ARBA00022801"/>
    </source>
</evidence>
<evidence type="ECO:0000256" key="3">
    <source>
        <dbReference type="ARBA" id="ARBA00022729"/>
    </source>
</evidence>
<evidence type="ECO:0000256" key="1">
    <source>
        <dbReference type="ARBA" id="ARBA00004418"/>
    </source>
</evidence>
<keyword evidence="3 8" id="KW-0732">Signal</keyword>
<evidence type="ECO:0000256" key="7">
    <source>
        <dbReference type="SAM" id="MobiDB-lite"/>
    </source>
</evidence>
<dbReference type="GO" id="GO:0042597">
    <property type="term" value="C:periplasmic space"/>
    <property type="evidence" value="ECO:0007669"/>
    <property type="project" value="UniProtKB-SubCell"/>
</dbReference>
<evidence type="ECO:0000256" key="2">
    <source>
        <dbReference type="ARBA" id="ARBA00006586"/>
    </source>
</evidence>
<dbReference type="Gene3D" id="1.10.1400.10">
    <property type="match status" value="1"/>
</dbReference>
<reference evidence="9 10" key="1">
    <citation type="journal article" date="2018" name="Front. Microbiol.">
        <title>Pseudomonas orientalis F9: A Potent Antagonist against Phytopathogens with Phytotoxic Effect in the Apple Flower.</title>
        <authorList>
            <person name="Zengerer V."/>
            <person name="Schmid M."/>
            <person name="Bieri M."/>
            <person name="Muller D.C."/>
            <person name="Remus-Emsermann M.N.P."/>
            <person name="Ahrens C.H."/>
            <person name="Pelludat C."/>
        </authorList>
    </citation>
    <scope>NUCLEOTIDE SEQUENCE [LARGE SCALE GENOMIC DNA]</scope>
    <source>
        <strain evidence="9 10">F9</strain>
    </source>
</reference>
<dbReference type="Gene3D" id="3.60.20.10">
    <property type="entry name" value="Glutamine Phosphoribosylpyrophosphate, subunit 1, domain 1"/>
    <property type="match status" value="1"/>
</dbReference>
<dbReference type="GO" id="GO:0016811">
    <property type="term" value="F:hydrolase activity, acting on carbon-nitrogen (but not peptide) bonds, in linear amides"/>
    <property type="evidence" value="ECO:0007669"/>
    <property type="project" value="InterPro"/>
</dbReference>
<dbReference type="SUPFAM" id="SSF56235">
    <property type="entry name" value="N-terminal nucleophile aminohydrolases (Ntn hydrolases)"/>
    <property type="match status" value="1"/>
</dbReference>
<feature type="chain" id="PRO_5014804729" evidence="8">
    <location>
        <begin position="26"/>
        <end position="759"/>
    </location>
</feature>
<dbReference type="InterPro" id="IPR029055">
    <property type="entry name" value="Ntn_hydrolases_N"/>
</dbReference>
<keyword evidence="5" id="KW-0378">Hydrolase</keyword>
<evidence type="ECO:0000256" key="4">
    <source>
        <dbReference type="ARBA" id="ARBA00022764"/>
    </source>
</evidence>
<evidence type="ECO:0000313" key="10">
    <source>
        <dbReference type="Proteomes" id="UP000239888"/>
    </source>
</evidence>
<gene>
    <name evidence="9" type="ORF">BOP93_11695</name>
</gene>
<comment type="similarity">
    <text evidence="2">Belongs to the peptidase S45 family.</text>
</comment>